<dbReference type="Proteomes" id="UP000588186">
    <property type="component" value="Unassembled WGS sequence"/>
</dbReference>
<dbReference type="InterPro" id="IPR011356">
    <property type="entry name" value="Leucine_aapep/pepB"/>
</dbReference>
<dbReference type="PRINTS" id="PR00481">
    <property type="entry name" value="LAMNOPPTDASE"/>
</dbReference>
<gene>
    <name evidence="10" type="primary">pepA_1</name>
    <name evidence="8" type="synonym">pepA</name>
    <name evidence="10" type="ORF">JEOPIN946_00664</name>
</gene>
<keyword evidence="4 8" id="KW-0031">Aminopeptidase</keyword>
<dbReference type="PANTHER" id="PTHR11963:SF23">
    <property type="entry name" value="CYTOSOL AMINOPEPTIDASE"/>
    <property type="match status" value="1"/>
</dbReference>
<evidence type="ECO:0000256" key="3">
    <source>
        <dbReference type="ARBA" id="ARBA00009528"/>
    </source>
</evidence>
<dbReference type="Gene3D" id="3.40.630.10">
    <property type="entry name" value="Zn peptidases"/>
    <property type="match status" value="1"/>
</dbReference>
<name>A0A6V7R754_9BACL</name>
<evidence type="ECO:0000256" key="1">
    <source>
        <dbReference type="ARBA" id="ARBA00000135"/>
    </source>
</evidence>
<feature type="binding site" evidence="8">
    <location>
        <position position="334"/>
    </location>
    <ligand>
        <name>Mn(2+)</name>
        <dbReference type="ChEBI" id="CHEBI:29035"/>
        <label>1</label>
    </ligand>
</feature>
<comment type="cofactor">
    <cofactor evidence="8">
        <name>Mn(2+)</name>
        <dbReference type="ChEBI" id="CHEBI:29035"/>
    </cofactor>
    <text evidence="8">Binds 2 manganese ions per subunit.</text>
</comment>
<keyword evidence="11" id="KW-1185">Reference proteome</keyword>
<comment type="similarity">
    <text evidence="3 8">Belongs to the peptidase M17 family.</text>
</comment>
<keyword evidence="6 8" id="KW-0378">Hydrolase</keyword>
<dbReference type="InterPro" id="IPR043472">
    <property type="entry name" value="Macro_dom-like"/>
</dbReference>
<dbReference type="EMBL" id="CAJEWB010000006">
    <property type="protein sequence ID" value="CAD2073280.1"/>
    <property type="molecule type" value="Genomic_DNA"/>
</dbReference>
<evidence type="ECO:0000256" key="5">
    <source>
        <dbReference type="ARBA" id="ARBA00022670"/>
    </source>
</evidence>
<evidence type="ECO:0000313" key="10">
    <source>
        <dbReference type="EMBL" id="CAD2073280.1"/>
    </source>
</evidence>
<dbReference type="SUPFAM" id="SSF53187">
    <property type="entry name" value="Zn-dependent exopeptidases"/>
    <property type="match status" value="1"/>
</dbReference>
<proteinExistence type="inferred from homology"/>
<evidence type="ECO:0000256" key="7">
    <source>
        <dbReference type="ARBA" id="ARBA00049972"/>
    </source>
</evidence>
<dbReference type="GO" id="GO:0070006">
    <property type="term" value="F:metalloaminopeptidase activity"/>
    <property type="evidence" value="ECO:0007669"/>
    <property type="project" value="InterPro"/>
</dbReference>
<evidence type="ECO:0000256" key="4">
    <source>
        <dbReference type="ARBA" id="ARBA00022438"/>
    </source>
</evidence>
<evidence type="ECO:0000313" key="11">
    <source>
        <dbReference type="Proteomes" id="UP000588186"/>
    </source>
</evidence>
<comment type="subcellular location">
    <subcellularLocation>
        <location evidence="8">Cytoplasm</location>
    </subcellularLocation>
</comment>
<feature type="binding site" evidence="8">
    <location>
        <position position="257"/>
    </location>
    <ligand>
        <name>Mn(2+)</name>
        <dbReference type="ChEBI" id="CHEBI:29035"/>
        <label>1</label>
    </ligand>
</feature>
<evidence type="ECO:0000256" key="8">
    <source>
        <dbReference type="HAMAP-Rule" id="MF_00181"/>
    </source>
</evidence>
<feature type="binding site" evidence="8">
    <location>
        <position position="336"/>
    </location>
    <ligand>
        <name>Mn(2+)</name>
        <dbReference type="ChEBI" id="CHEBI:29035"/>
        <label>1</label>
    </ligand>
</feature>
<dbReference type="Pfam" id="PF00883">
    <property type="entry name" value="Peptidase_M17"/>
    <property type="match status" value="1"/>
</dbReference>
<feature type="binding site" evidence="8">
    <location>
        <position position="336"/>
    </location>
    <ligand>
        <name>Mn(2+)</name>
        <dbReference type="ChEBI" id="CHEBI:29035"/>
        <label>2</label>
    </ligand>
</feature>
<dbReference type="Gene3D" id="3.40.220.10">
    <property type="entry name" value="Leucine Aminopeptidase, subunit E, domain 1"/>
    <property type="match status" value="1"/>
</dbReference>
<dbReference type="PROSITE" id="PS00631">
    <property type="entry name" value="CYTOSOL_AP"/>
    <property type="match status" value="1"/>
</dbReference>
<dbReference type="HAMAP" id="MF_00181">
    <property type="entry name" value="Cytosol_peptidase_M17"/>
    <property type="match status" value="1"/>
</dbReference>
<dbReference type="EC" id="3.4.11.10" evidence="8"/>
<dbReference type="AlphaFoldDB" id="A0A6V7R754"/>
<feature type="active site" evidence="8">
    <location>
        <position position="264"/>
    </location>
</feature>
<keyword evidence="8" id="KW-0464">Manganese</keyword>
<comment type="function">
    <text evidence="7 8">Presumably involved in the processing and regular turnover of intracellular proteins. Catalyzes the removal of unsubstituted N-terminal amino acids from various peptides.</text>
</comment>
<accession>A0A6V7R754</accession>
<feature type="binding site" evidence="8">
    <location>
        <position position="257"/>
    </location>
    <ligand>
        <name>Mn(2+)</name>
        <dbReference type="ChEBI" id="CHEBI:29035"/>
        <label>2</label>
    </ligand>
</feature>
<dbReference type="GO" id="GO:0030145">
    <property type="term" value="F:manganese ion binding"/>
    <property type="evidence" value="ECO:0007669"/>
    <property type="project" value="UniProtKB-UniRule"/>
</dbReference>
<dbReference type="InterPro" id="IPR008283">
    <property type="entry name" value="Peptidase_M17_N"/>
</dbReference>
<comment type="caution">
    <text evidence="10">The sequence shown here is derived from an EMBL/GenBank/DDBJ whole genome shotgun (WGS) entry which is preliminary data.</text>
</comment>
<feature type="active site" evidence="8">
    <location>
        <position position="338"/>
    </location>
</feature>
<feature type="binding site" evidence="8">
    <location>
        <position position="275"/>
    </location>
    <ligand>
        <name>Mn(2+)</name>
        <dbReference type="ChEBI" id="CHEBI:29035"/>
        <label>2</label>
    </ligand>
</feature>
<dbReference type="EC" id="3.4.11.1" evidence="8"/>
<dbReference type="SUPFAM" id="SSF52949">
    <property type="entry name" value="Macro domain-like"/>
    <property type="match status" value="1"/>
</dbReference>
<sequence>MEINLNQTIQETKGAIVVGISEDVKDLKIFDTLDAFFNGNLLDAIESGVLSTKLGEVKTTGALLQTEYRKIITVGLGVSDKLTRLDMQKALGNVFQFIAKDGVDAAFELGSFIVDSDEFFYDIGLMSEISTYEVYSHKTREDKELNVSFIGEVNSEALSDGMIEGRAINFARDFSEMPPNELYPETFADLIVEEFERKKYVKVDVKDDNTLEEEGYGLITSVGKGSTKGPRLVTLVYKHPEFDGKPVALVGKGITYDSGGYSLKPRTGMVGMKYDMSGAANVLGMLKAIVDQEVKTHVVAIVALAENMVTGDANRPDDVYVSKKGLSVEVTNTDAEGRLVLADAVFEATRYDPVVIMDFATLTGAVIGALGMERTGLFTNKDQVFTLPILESSIATGEKLWHLPMDELEDKAVRETASADLVNSNLKPYGGASFAASFIEKFVEDYPWLHFDIAGTSGFTKASAYGPKGASGVMIRTVLDYIKNEKAYDEFN</sequence>
<dbReference type="RefSeq" id="WP_186076853.1">
    <property type="nucleotide sequence ID" value="NZ_CAJEWB010000006.1"/>
</dbReference>
<comment type="catalytic activity">
    <reaction evidence="1 8">
        <text>Release of an N-terminal amino acid, Xaa-|-Yaa-, in which Xaa is preferably Leu, but may be other amino acids including Pro although not Arg or Lys, and Yaa may be Pro. Amino acid amides and methyl esters are also readily hydrolyzed, but rates on arylamides are exceedingly low.</text>
        <dbReference type="EC" id="3.4.11.1"/>
    </reaction>
</comment>
<dbReference type="InterPro" id="IPR023042">
    <property type="entry name" value="Peptidase_M17_leu_NH2_pept"/>
</dbReference>
<evidence type="ECO:0000259" key="9">
    <source>
        <dbReference type="PROSITE" id="PS00631"/>
    </source>
</evidence>
<dbReference type="GO" id="GO:0005737">
    <property type="term" value="C:cytoplasm"/>
    <property type="evidence" value="ECO:0007669"/>
    <property type="project" value="UniProtKB-SubCell"/>
</dbReference>
<evidence type="ECO:0000256" key="2">
    <source>
        <dbReference type="ARBA" id="ARBA00000967"/>
    </source>
</evidence>
<comment type="catalytic activity">
    <reaction evidence="2 8">
        <text>Release of an N-terminal amino acid, preferentially leucine, but not glutamic or aspartic acids.</text>
        <dbReference type="EC" id="3.4.11.10"/>
    </reaction>
</comment>
<protein>
    <recommendedName>
        <fullName evidence="8">Probable cytosol aminopeptidase</fullName>
        <ecNumber evidence="8">3.4.11.1</ecNumber>
    </recommendedName>
    <alternativeName>
        <fullName evidence="8">Leucine aminopeptidase</fullName>
        <shortName evidence="8">LAP</shortName>
        <ecNumber evidence="8">3.4.11.10</ecNumber>
    </alternativeName>
    <alternativeName>
        <fullName evidence="8">Leucyl aminopeptidase</fullName>
    </alternativeName>
</protein>
<dbReference type="PANTHER" id="PTHR11963">
    <property type="entry name" value="LEUCINE AMINOPEPTIDASE-RELATED"/>
    <property type="match status" value="1"/>
</dbReference>
<dbReference type="CDD" id="cd00433">
    <property type="entry name" value="Peptidase_M17"/>
    <property type="match status" value="1"/>
</dbReference>
<evidence type="ECO:0000256" key="6">
    <source>
        <dbReference type="ARBA" id="ARBA00022801"/>
    </source>
</evidence>
<keyword evidence="8" id="KW-0479">Metal-binding</keyword>
<dbReference type="Pfam" id="PF02789">
    <property type="entry name" value="Peptidase_M17_N"/>
    <property type="match status" value="1"/>
</dbReference>
<dbReference type="GO" id="GO:0006508">
    <property type="term" value="P:proteolysis"/>
    <property type="evidence" value="ECO:0007669"/>
    <property type="project" value="UniProtKB-KW"/>
</dbReference>
<organism evidence="10 11">
    <name type="scientific">Phocicoccus pinnipedialis</name>
    <dbReference type="NCBI Taxonomy" id="110845"/>
    <lineage>
        <taxon>Bacteria</taxon>
        <taxon>Bacillati</taxon>
        <taxon>Bacillota</taxon>
        <taxon>Bacilli</taxon>
        <taxon>Bacillales</taxon>
        <taxon>Salinicoccaceae</taxon>
        <taxon>Phocicoccus</taxon>
    </lineage>
</organism>
<dbReference type="InterPro" id="IPR000819">
    <property type="entry name" value="Peptidase_M17_C"/>
</dbReference>
<feature type="binding site" evidence="8">
    <location>
        <position position="252"/>
    </location>
    <ligand>
        <name>Mn(2+)</name>
        <dbReference type="ChEBI" id="CHEBI:29035"/>
        <label>2</label>
    </ligand>
</feature>
<keyword evidence="8" id="KW-0963">Cytoplasm</keyword>
<reference evidence="10 11" key="1">
    <citation type="submission" date="2020-07" db="EMBL/GenBank/DDBJ databases">
        <authorList>
            <person name="Criscuolo A."/>
        </authorList>
    </citation>
    <scope>NUCLEOTIDE SEQUENCE [LARGE SCALE GENOMIC DNA]</scope>
    <source>
        <strain evidence="10">CIP107946</strain>
    </source>
</reference>
<keyword evidence="5 8" id="KW-0645">Protease</keyword>
<feature type="domain" description="Cytosol aminopeptidase" evidence="9">
    <location>
        <begin position="332"/>
        <end position="339"/>
    </location>
</feature>